<accession>A0A1E1LIK1</accession>
<evidence type="ECO:0000313" key="1">
    <source>
        <dbReference type="EMBL" id="CZT10326.1"/>
    </source>
</evidence>
<comment type="caution">
    <text evidence="1">The sequence shown here is derived from an EMBL/GenBank/DDBJ whole genome shotgun (WGS) entry which is preliminary data.</text>
</comment>
<gene>
    <name evidence="1" type="ORF">RCO7_02902</name>
</gene>
<name>A0A1E1LIK1_9HELO</name>
<dbReference type="InterPro" id="IPR029044">
    <property type="entry name" value="Nucleotide-diphossugar_trans"/>
</dbReference>
<keyword evidence="2" id="KW-1185">Reference proteome</keyword>
<dbReference type="InParanoid" id="A0A1E1LIK1"/>
<dbReference type="EMBL" id="FJUW01000054">
    <property type="protein sequence ID" value="CZT10326.1"/>
    <property type="molecule type" value="Genomic_DNA"/>
</dbReference>
<proteinExistence type="predicted"/>
<dbReference type="AlphaFoldDB" id="A0A1E1LIK1"/>
<sequence>MEYDAKGPLMKSLLLLGEQADANYAIRFPNGLLAIELALQTLHSAIPSADTIYISVCYEIQVEAIRFRVDNPGPLFPPHAHSDHDHHATWYPRLEIIFYNKTGSLNASSTSSAGLHVAHDIFPDVKWLVLGSGYPLLPPPAVQQLILEFEDPVTCFVREDVILEPWLVIWGCEALKVLKTAMGDEVLEVDVLKQVFEEVQGKQVKPLREERITKPRTKKDWDDAIQINREIRGVV</sequence>
<dbReference type="Proteomes" id="UP000178129">
    <property type="component" value="Unassembled WGS sequence"/>
</dbReference>
<protein>
    <submittedName>
        <fullName evidence="1">Uncharacterized protein</fullName>
    </submittedName>
</protein>
<evidence type="ECO:0000313" key="2">
    <source>
        <dbReference type="Proteomes" id="UP000178129"/>
    </source>
</evidence>
<reference evidence="2" key="1">
    <citation type="submission" date="2016-03" db="EMBL/GenBank/DDBJ databases">
        <authorList>
            <person name="Ploux O."/>
        </authorList>
    </citation>
    <scope>NUCLEOTIDE SEQUENCE [LARGE SCALE GENOMIC DNA]</scope>
    <source>
        <strain evidence="2">UK7</strain>
    </source>
</reference>
<organism evidence="1 2">
    <name type="scientific">Rhynchosporium graminicola</name>
    <dbReference type="NCBI Taxonomy" id="2792576"/>
    <lineage>
        <taxon>Eukaryota</taxon>
        <taxon>Fungi</taxon>
        <taxon>Dikarya</taxon>
        <taxon>Ascomycota</taxon>
        <taxon>Pezizomycotina</taxon>
        <taxon>Leotiomycetes</taxon>
        <taxon>Helotiales</taxon>
        <taxon>Ploettnerulaceae</taxon>
        <taxon>Rhynchosporium</taxon>
    </lineage>
</organism>
<dbReference type="Gene3D" id="3.90.550.10">
    <property type="entry name" value="Spore Coat Polysaccharide Biosynthesis Protein SpsA, Chain A"/>
    <property type="match status" value="1"/>
</dbReference>